<comment type="caution">
    <text evidence="14">The sequence shown here is derived from an EMBL/GenBank/DDBJ whole genome shotgun (WGS) entry which is preliminary data.</text>
</comment>
<keyword evidence="15" id="KW-1185">Reference proteome</keyword>
<evidence type="ECO:0000256" key="12">
    <source>
        <dbReference type="SAM" id="MobiDB-lite"/>
    </source>
</evidence>
<feature type="domain" description="Tim44-like" evidence="13">
    <location>
        <begin position="277"/>
        <end position="431"/>
    </location>
</feature>
<dbReference type="SMART" id="SM00978">
    <property type="entry name" value="Tim44"/>
    <property type="match status" value="1"/>
</dbReference>
<dbReference type="PANTHER" id="PTHR10721">
    <property type="entry name" value="MITOCHONDRIAL IMPORT INNER MEMBRANE TRANSLOCASE SUBUNIT TIM44"/>
    <property type="match status" value="1"/>
</dbReference>
<evidence type="ECO:0000256" key="10">
    <source>
        <dbReference type="PIRNR" id="PIRNR037871"/>
    </source>
</evidence>
<dbReference type="EMBL" id="JASJQH010008567">
    <property type="protein sequence ID" value="KAK9687985.1"/>
    <property type="molecule type" value="Genomic_DNA"/>
</dbReference>
<dbReference type="SUPFAM" id="SSF54427">
    <property type="entry name" value="NTF2-like"/>
    <property type="match status" value="1"/>
</dbReference>
<name>A0ABR2VQD3_9FUNG</name>
<evidence type="ECO:0000256" key="7">
    <source>
        <dbReference type="ARBA" id="ARBA00023010"/>
    </source>
</evidence>
<feature type="region of interest" description="Disordered" evidence="12">
    <location>
        <begin position="175"/>
        <end position="205"/>
    </location>
</feature>
<evidence type="ECO:0000313" key="15">
    <source>
        <dbReference type="Proteomes" id="UP001479436"/>
    </source>
</evidence>
<evidence type="ECO:0000256" key="5">
    <source>
        <dbReference type="ARBA" id="ARBA00022927"/>
    </source>
</evidence>
<organism evidence="14 15">
    <name type="scientific">Basidiobolus ranarum</name>
    <dbReference type="NCBI Taxonomy" id="34480"/>
    <lineage>
        <taxon>Eukaryota</taxon>
        <taxon>Fungi</taxon>
        <taxon>Fungi incertae sedis</taxon>
        <taxon>Zoopagomycota</taxon>
        <taxon>Entomophthoromycotina</taxon>
        <taxon>Basidiobolomycetes</taxon>
        <taxon>Basidiobolales</taxon>
        <taxon>Basidiobolaceae</taxon>
        <taxon>Basidiobolus</taxon>
    </lineage>
</organism>
<keyword evidence="4 10" id="KW-0999">Mitochondrion inner membrane</keyword>
<reference evidence="14 15" key="1">
    <citation type="submission" date="2023-04" db="EMBL/GenBank/DDBJ databases">
        <title>Genome of Basidiobolus ranarum AG-B5.</title>
        <authorList>
            <person name="Stajich J.E."/>
            <person name="Carter-House D."/>
            <person name="Gryganskyi A."/>
        </authorList>
    </citation>
    <scope>NUCLEOTIDE SEQUENCE [LARGE SCALE GENOMIC DNA]</scope>
    <source>
        <strain evidence="14 15">AG-B5</strain>
    </source>
</reference>
<proteinExistence type="inferred from homology"/>
<keyword evidence="3 10" id="KW-0813">Transport</keyword>
<protein>
    <recommendedName>
        <fullName evidence="10">Mitochondrial import inner membrane translocase subunit TIM44</fullName>
    </recommendedName>
</protein>
<dbReference type="Pfam" id="PF04280">
    <property type="entry name" value="Tim44"/>
    <property type="match status" value="1"/>
</dbReference>
<keyword evidence="7 10" id="KW-0811">Translocation</keyword>
<dbReference type="Gene3D" id="3.10.450.240">
    <property type="match status" value="1"/>
</dbReference>
<evidence type="ECO:0000256" key="2">
    <source>
        <dbReference type="ARBA" id="ARBA00009597"/>
    </source>
</evidence>
<keyword evidence="9 10" id="KW-0472">Membrane</keyword>
<feature type="coiled-coil region" evidence="11">
    <location>
        <begin position="47"/>
        <end position="116"/>
    </location>
</feature>
<sequence length="438" mass="49566">MYSARAVHSVKNGLRYAAINRSIVPSRTFTSSTPVREGVFSKFMDTIKAQIARNKELKEGVKKLQEETTKLSDSDALKRAKELFEKAKQSDTTAPTENLKKTIEELKNTAEKVTKTVHASVKDATDSEFAKATKETVEKTSTAFKSATEPIRNTAAYQNLKESVSSFVEEGSSRYGGIKPKDVRRQVRSKQPNDSVHAHKSRHVDEDPTAGAHMVMHKDSAWKESWNKFKEGNPVFQGVFRMKRSYEDSDNIFVSYTRLVTDRITDAFGSLFEESETAQSIKTFQNTIDRSFNVEKFVKEAREYIIPEVMDAYLKGDNDALKEWCSEATYNVLTAGIQAQIQQGLVSDCKLLDLRNVEFVTAKLLDNDLPVFVLSFNTQEVIVFRNGITREIAFGHEDNIEQVTYACVLTKQIEDLQNPITGGWRVIDMAKHDARPTW</sequence>
<evidence type="ECO:0000256" key="4">
    <source>
        <dbReference type="ARBA" id="ARBA00022792"/>
    </source>
</evidence>
<evidence type="ECO:0000256" key="11">
    <source>
        <dbReference type="SAM" id="Coils"/>
    </source>
</evidence>
<keyword evidence="5 10" id="KW-0653">Protein transport</keyword>
<evidence type="ECO:0000256" key="3">
    <source>
        <dbReference type="ARBA" id="ARBA00022448"/>
    </source>
</evidence>
<dbReference type="InterPro" id="IPR032710">
    <property type="entry name" value="NTF2-like_dom_sf"/>
</dbReference>
<evidence type="ECO:0000256" key="9">
    <source>
        <dbReference type="ARBA" id="ARBA00023136"/>
    </source>
</evidence>
<dbReference type="Proteomes" id="UP001479436">
    <property type="component" value="Unassembled WGS sequence"/>
</dbReference>
<evidence type="ECO:0000259" key="13">
    <source>
        <dbReference type="SMART" id="SM00978"/>
    </source>
</evidence>
<gene>
    <name evidence="14" type="primary">TIM44_2</name>
    <name evidence="14" type="ORF">K7432_014566</name>
</gene>
<evidence type="ECO:0000256" key="8">
    <source>
        <dbReference type="ARBA" id="ARBA00023128"/>
    </source>
</evidence>
<comment type="similarity">
    <text evidence="2 10">Belongs to the Tim44 family.</text>
</comment>
<evidence type="ECO:0000256" key="6">
    <source>
        <dbReference type="ARBA" id="ARBA00022946"/>
    </source>
</evidence>
<dbReference type="InterPro" id="IPR017303">
    <property type="entry name" value="Tim44"/>
</dbReference>
<keyword evidence="8 10" id="KW-0496">Mitochondrion</keyword>
<accession>A0ABR2VQD3</accession>
<comment type="subcellular location">
    <subcellularLocation>
        <location evidence="1 10">Mitochondrion inner membrane</location>
    </subcellularLocation>
</comment>
<dbReference type="PANTHER" id="PTHR10721:SF1">
    <property type="entry name" value="MITOCHONDRIAL IMPORT INNER MEMBRANE TRANSLOCASE SUBUNIT TIM44"/>
    <property type="match status" value="1"/>
</dbReference>
<keyword evidence="11" id="KW-0175">Coiled coil</keyword>
<dbReference type="InterPro" id="IPR007379">
    <property type="entry name" value="Tim44-like_dom"/>
</dbReference>
<dbReference type="InterPro" id="IPR039544">
    <property type="entry name" value="Tim44-like"/>
</dbReference>
<evidence type="ECO:0000256" key="1">
    <source>
        <dbReference type="ARBA" id="ARBA00004273"/>
    </source>
</evidence>
<keyword evidence="6" id="KW-0809">Transit peptide</keyword>
<evidence type="ECO:0000313" key="14">
    <source>
        <dbReference type="EMBL" id="KAK9687985.1"/>
    </source>
</evidence>
<dbReference type="PIRSF" id="PIRSF037871">
    <property type="entry name" value="TIM44"/>
    <property type="match status" value="1"/>
</dbReference>
<comment type="function">
    <text evidence="10">Essential component of the PAM complex, a complex required for the translocation of transit peptide-containing proteins from the inner membrane into the mitochondrial matrix in an ATP-dependent manner.</text>
</comment>